<reference evidence="3 4" key="1">
    <citation type="journal article" date="2019" name="Int. J. Syst. Evol. Microbiol.">
        <title>The Global Catalogue of Microorganisms (GCM) 10K type strain sequencing project: providing services to taxonomists for standard genome sequencing and annotation.</title>
        <authorList>
            <consortium name="The Broad Institute Genomics Platform"/>
            <consortium name="The Broad Institute Genome Sequencing Center for Infectious Disease"/>
            <person name="Wu L."/>
            <person name="Ma J."/>
        </authorList>
    </citation>
    <scope>NUCLEOTIDE SEQUENCE [LARGE SCALE GENOMIC DNA]</scope>
    <source>
        <strain evidence="3 4">JCM 11136</strain>
    </source>
</reference>
<evidence type="ECO:0000259" key="2">
    <source>
        <dbReference type="PROSITE" id="PS50943"/>
    </source>
</evidence>
<dbReference type="Proteomes" id="UP001501578">
    <property type="component" value="Unassembled WGS sequence"/>
</dbReference>
<dbReference type="InterPro" id="IPR017853">
    <property type="entry name" value="GH"/>
</dbReference>
<dbReference type="PROSITE" id="PS50943">
    <property type="entry name" value="HTH_CROC1"/>
    <property type="match status" value="1"/>
</dbReference>
<dbReference type="Gene3D" id="3.20.20.80">
    <property type="entry name" value="Glycosidases"/>
    <property type="match status" value="1"/>
</dbReference>
<feature type="compositionally biased region" description="Low complexity" evidence="1">
    <location>
        <begin position="81"/>
        <end position="93"/>
    </location>
</feature>
<dbReference type="SUPFAM" id="SSF47413">
    <property type="entry name" value="lambda repressor-like DNA-binding domains"/>
    <property type="match status" value="1"/>
</dbReference>
<evidence type="ECO:0000256" key="1">
    <source>
        <dbReference type="SAM" id="MobiDB-lite"/>
    </source>
</evidence>
<comment type="caution">
    <text evidence="3">The sequence shown here is derived from an EMBL/GenBank/DDBJ whole genome shotgun (WGS) entry which is preliminary data.</text>
</comment>
<evidence type="ECO:0000313" key="4">
    <source>
        <dbReference type="Proteomes" id="UP001501578"/>
    </source>
</evidence>
<feature type="region of interest" description="Disordered" evidence="1">
    <location>
        <begin position="74"/>
        <end position="97"/>
    </location>
</feature>
<dbReference type="SMART" id="SM00530">
    <property type="entry name" value="HTH_XRE"/>
    <property type="match status" value="1"/>
</dbReference>
<sequence>MAHSTLLQSLKKRSGQSYTDLARKTYLSSSTLHRYCTGKARIPDAAVLTRIARACGATDQEIVELTRAWLADRDPEPTQLADPAAPTEPADPAVRADPEVGAFAPARRSVRRGRALRVAAVALLLAATGPPGGPSEAAPTQWVSGPSWVIAPKPVEPTRFGVTVNSNTGEVPGFRVGSVRFWDSHSRWTQIEPRPGEYDWSATDRLVNSARRAGLPALFVLGGTPAWAAPDAPRMAYPDGSRAAAPDDLRHWERFVGTLAERYRGRIEAYELWPNGNDRRYYAGDTASLVELTRVASRAIRQADPKAVVVCPGMGRLWSDEGRDLLRRFAEAGGYAHCDVAAVKLHQRIASDPPETVLSILDSAYKIMHGAGVHPPIWSTGTTHDLVLEHPLDEARAIDHAVRFFLAGIYGSASGNLQRTYFYAWGNPNLPIVLQAVGGAPTKAALAVEQLQRWLARARVRACGKGAAIRLPANVWQCEFTVPDASGRQQDAVVRWTHAGTASTPAPPGAARLHRLDGVSTPISPGDFLDIGTRPVLITRTPATAGPPS</sequence>
<keyword evidence="4" id="KW-1185">Reference proteome</keyword>
<dbReference type="PANTHER" id="PTHR12631">
    <property type="entry name" value="ALPHA-L-IDURONIDASE"/>
    <property type="match status" value="1"/>
</dbReference>
<dbReference type="InterPro" id="IPR001387">
    <property type="entry name" value="Cro/C1-type_HTH"/>
</dbReference>
<dbReference type="EMBL" id="BAAAHQ010000011">
    <property type="protein sequence ID" value="GAA0925984.1"/>
    <property type="molecule type" value="Genomic_DNA"/>
</dbReference>
<dbReference type="Gene3D" id="1.10.260.40">
    <property type="entry name" value="lambda repressor-like DNA-binding domains"/>
    <property type="match status" value="1"/>
</dbReference>
<name>A0ABN1PDD2_9ACTN</name>
<dbReference type="InterPro" id="IPR010982">
    <property type="entry name" value="Lambda_DNA-bd_dom_sf"/>
</dbReference>
<dbReference type="Pfam" id="PF13560">
    <property type="entry name" value="HTH_31"/>
    <property type="match status" value="1"/>
</dbReference>
<dbReference type="SUPFAM" id="SSF51445">
    <property type="entry name" value="(Trans)glycosidases"/>
    <property type="match status" value="1"/>
</dbReference>
<accession>A0ABN1PDD2</accession>
<feature type="domain" description="HTH cro/C1-type" evidence="2">
    <location>
        <begin position="7"/>
        <end position="62"/>
    </location>
</feature>
<dbReference type="InterPro" id="IPR051923">
    <property type="entry name" value="Glycosyl_Hydrolase_39"/>
</dbReference>
<organism evidence="3 4">
    <name type="scientific">Nonomuraea longicatena</name>
    <dbReference type="NCBI Taxonomy" id="83682"/>
    <lineage>
        <taxon>Bacteria</taxon>
        <taxon>Bacillati</taxon>
        <taxon>Actinomycetota</taxon>
        <taxon>Actinomycetes</taxon>
        <taxon>Streptosporangiales</taxon>
        <taxon>Streptosporangiaceae</taxon>
        <taxon>Nonomuraea</taxon>
    </lineage>
</organism>
<protein>
    <recommendedName>
        <fullName evidence="2">HTH cro/C1-type domain-containing protein</fullName>
    </recommendedName>
</protein>
<proteinExistence type="predicted"/>
<dbReference type="CDD" id="cd00093">
    <property type="entry name" value="HTH_XRE"/>
    <property type="match status" value="1"/>
</dbReference>
<dbReference type="PANTHER" id="PTHR12631:SF10">
    <property type="entry name" value="BETA-XYLOSIDASE-LIKE PROTEIN-RELATED"/>
    <property type="match status" value="1"/>
</dbReference>
<evidence type="ECO:0000313" key="3">
    <source>
        <dbReference type="EMBL" id="GAA0925984.1"/>
    </source>
</evidence>
<gene>
    <name evidence="3" type="ORF">GCM10009560_27750</name>
</gene>